<dbReference type="GO" id="GO:0016052">
    <property type="term" value="P:carbohydrate catabolic process"/>
    <property type="evidence" value="ECO:0007669"/>
    <property type="project" value="UniProtKB-ARBA"/>
</dbReference>
<keyword evidence="7 11" id="KW-0067">ATP-binding</keyword>
<organism evidence="13 14">
    <name type="scientific">Fusobacterium periodonticum ATCC 33693</name>
    <dbReference type="NCBI Taxonomy" id="546275"/>
    <lineage>
        <taxon>Bacteria</taxon>
        <taxon>Fusobacteriati</taxon>
        <taxon>Fusobacteriota</taxon>
        <taxon>Fusobacteriia</taxon>
        <taxon>Fusobacteriales</taxon>
        <taxon>Fusobacteriaceae</taxon>
        <taxon>Fusobacterium</taxon>
    </lineage>
</organism>
<dbReference type="PANTHER" id="PTHR46566:SF1">
    <property type="entry name" value="1-PHOSPHOFRUCTOKINASE"/>
    <property type="match status" value="1"/>
</dbReference>
<dbReference type="eggNOG" id="COG1105">
    <property type="taxonomic scope" value="Bacteria"/>
</dbReference>
<dbReference type="InterPro" id="IPR017583">
    <property type="entry name" value="Tagatose/fructose_Pkinase"/>
</dbReference>
<keyword evidence="5 11" id="KW-0547">Nucleotide-binding</keyword>
<dbReference type="CDD" id="cd01164">
    <property type="entry name" value="FruK_PfkB_like"/>
    <property type="match status" value="1"/>
</dbReference>
<evidence type="ECO:0000256" key="5">
    <source>
        <dbReference type="ARBA" id="ARBA00022741"/>
    </source>
</evidence>
<evidence type="ECO:0000256" key="6">
    <source>
        <dbReference type="ARBA" id="ARBA00022777"/>
    </source>
</evidence>
<evidence type="ECO:0000256" key="4">
    <source>
        <dbReference type="ARBA" id="ARBA00022679"/>
    </source>
</evidence>
<dbReference type="GO" id="GO:0008662">
    <property type="term" value="F:1-phosphofructokinase activity"/>
    <property type="evidence" value="ECO:0007669"/>
    <property type="project" value="UniProtKB-UniRule"/>
</dbReference>
<dbReference type="SUPFAM" id="SSF53613">
    <property type="entry name" value="Ribokinase-like"/>
    <property type="match status" value="1"/>
</dbReference>
<evidence type="ECO:0000256" key="9">
    <source>
        <dbReference type="ARBA" id="ARBA00047745"/>
    </source>
</evidence>
<dbReference type="Proteomes" id="UP000003748">
    <property type="component" value="Unassembled WGS sequence"/>
</dbReference>
<dbReference type="AlphaFoldDB" id="D4CT66"/>
<gene>
    <name evidence="13" type="primary">pfkB</name>
    <name evidence="13" type="ORF">FUSPEROL_00578</name>
</gene>
<evidence type="ECO:0000256" key="1">
    <source>
        <dbReference type="ARBA" id="ARBA00010688"/>
    </source>
</evidence>
<comment type="function">
    <text evidence="11">Catalyzes the ATP-dependent phosphorylation of fructose-l-phosphate to fructose-l,6-bisphosphate.</text>
</comment>
<dbReference type="InterPro" id="IPR002173">
    <property type="entry name" value="Carboh/pur_kinase_PfkB_CS"/>
</dbReference>
<evidence type="ECO:0000256" key="3">
    <source>
        <dbReference type="ARBA" id="ARBA00013596"/>
    </source>
</evidence>
<dbReference type="PIRSF" id="PIRSF000535">
    <property type="entry name" value="1PFK/6PFK/LacC"/>
    <property type="match status" value="1"/>
</dbReference>
<dbReference type="GO" id="GO:0044281">
    <property type="term" value="P:small molecule metabolic process"/>
    <property type="evidence" value="ECO:0007669"/>
    <property type="project" value="UniProtKB-ARBA"/>
</dbReference>
<dbReference type="InterPro" id="IPR011611">
    <property type="entry name" value="PfkB_dom"/>
</dbReference>
<evidence type="ECO:0000256" key="11">
    <source>
        <dbReference type="RuleBase" id="RU369061"/>
    </source>
</evidence>
<name>D4CT66_9FUSO</name>
<dbReference type="GO" id="GO:0005524">
    <property type="term" value="F:ATP binding"/>
    <property type="evidence" value="ECO:0007669"/>
    <property type="project" value="UniProtKB-UniRule"/>
</dbReference>
<feature type="domain" description="Carbohydrate kinase PfkB" evidence="12">
    <location>
        <begin position="54"/>
        <end position="324"/>
    </location>
</feature>
<dbReference type="NCBIfam" id="TIGR03168">
    <property type="entry name" value="1-PFK"/>
    <property type="match status" value="1"/>
</dbReference>
<reference evidence="13 14" key="1">
    <citation type="submission" date="2010-02" db="EMBL/GenBank/DDBJ databases">
        <authorList>
            <person name="Weinstock G."/>
            <person name="Sodergren E."/>
            <person name="Clifton S."/>
            <person name="Fulton L."/>
            <person name="Fulton B."/>
            <person name="Courtney L."/>
            <person name="Fronick C."/>
            <person name="Harrison M."/>
            <person name="Strong C."/>
            <person name="Farmer C."/>
            <person name="Delahaunty K."/>
            <person name="Markovic C."/>
            <person name="Hall O."/>
            <person name="Minx P."/>
            <person name="Tomlinson C."/>
            <person name="Mitreva M."/>
            <person name="Nelson J."/>
            <person name="Hou S."/>
            <person name="Wollam A."/>
            <person name="Pepin K.H."/>
            <person name="Johnson M."/>
            <person name="Bhonagiri V."/>
            <person name="Zhang X."/>
            <person name="Suruliraj S."/>
            <person name="Warren W."/>
            <person name="Chinwalla A."/>
            <person name="Mardis E.R."/>
            <person name="Wilson R.K."/>
        </authorList>
    </citation>
    <scope>NUCLEOTIDE SEQUENCE [LARGE SCALE GENOMIC DNA]</scope>
    <source>
        <strain evidence="13 14">ATCC 33693</strain>
    </source>
</reference>
<dbReference type="GO" id="GO:0005829">
    <property type="term" value="C:cytosol"/>
    <property type="evidence" value="ECO:0007669"/>
    <property type="project" value="TreeGrafter"/>
</dbReference>
<evidence type="ECO:0000256" key="10">
    <source>
        <dbReference type="PIRNR" id="PIRNR000535"/>
    </source>
</evidence>
<dbReference type="InterPro" id="IPR029056">
    <property type="entry name" value="Ribokinase-like"/>
</dbReference>
<comment type="caution">
    <text evidence="13">The sequence shown here is derived from an EMBL/GenBank/DDBJ whole genome shotgun (WGS) entry which is preliminary data.</text>
</comment>
<keyword evidence="6 11" id="KW-0418">Kinase</keyword>
<proteinExistence type="inferred from homology"/>
<sequence>MSACLKPTCWQVLPNLQRILDFYTLRNLASNELFSYLILKGELMIYSVTLNPSIDFIVRVKDFQIGETNRAYEDNFFAGGKGIMVSKLLKNVGTECVNLGFLGGFTGAFIEENLKKLNIPSDFVSVEENTRINVKLKTEEETEINCQGPKISEKEKEEFLDKIRKIKSDDFVILSGSVPSNLGNDFYINIIEILNENSVKFTLDSSGETFKKSLKYKPFLIKPNKDELKEYAKREFKDNKEIIDYVRTNLVGMAENVIISLGGEGALYIAKDFSLFAQPFKAKESVVNTVGAGDSVVAGFVNYMLKENDVKKAFRFAVACGTATSFSEDIGELDFIEEISKKLVIEKEHYGN</sequence>
<dbReference type="Gene3D" id="3.40.1190.20">
    <property type="match status" value="1"/>
</dbReference>
<dbReference type="PROSITE" id="PS00584">
    <property type="entry name" value="PFKB_KINASES_2"/>
    <property type="match status" value="1"/>
</dbReference>
<evidence type="ECO:0000256" key="8">
    <source>
        <dbReference type="ARBA" id="ARBA00032802"/>
    </source>
</evidence>
<evidence type="ECO:0000256" key="7">
    <source>
        <dbReference type="ARBA" id="ARBA00022840"/>
    </source>
</evidence>
<comment type="catalytic activity">
    <reaction evidence="9 11">
        <text>beta-D-fructose 1-phosphate + ATP = beta-D-fructose 1,6-bisphosphate + ADP + H(+)</text>
        <dbReference type="Rhea" id="RHEA:14213"/>
        <dbReference type="ChEBI" id="CHEBI:15378"/>
        <dbReference type="ChEBI" id="CHEBI:30616"/>
        <dbReference type="ChEBI" id="CHEBI:32966"/>
        <dbReference type="ChEBI" id="CHEBI:138881"/>
        <dbReference type="ChEBI" id="CHEBI:456216"/>
        <dbReference type="EC" id="2.7.1.56"/>
    </reaction>
</comment>
<keyword evidence="4 10" id="KW-0808">Transferase</keyword>
<dbReference type="PANTHER" id="PTHR46566">
    <property type="entry name" value="1-PHOSPHOFRUCTOKINASE-RELATED"/>
    <property type="match status" value="1"/>
</dbReference>
<dbReference type="STRING" id="546275.FUSPEROL_00578"/>
<evidence type="ECO:0000259" key="12">
    <source>
        <dbReference type="Pfam" id="PF00294"/>
    </source>
</evidence>
<dbReference type="FunFam" id="3.40.1190.20:FF:000001">
    <property type="entry name" value="Phosphofructokinase"/>
    <property type="match status" value="1"/>
</dbReference>
<accession>D4CT66</accession>
<comment type="similarity">
    <text evidence="1 11">Belongs to the carbohydrate kinase PfkB family.</text>
</comment>
<protein>
    <recommendedName>
        <fullName evidence="3 11">1-phosphofructokinase</fullName>
        <shortName evidence="11">Fru1PK</shortName>
        <ecNumber evidence="2 11">2.7.1.56</ecNumber>
    </recommendedName>
    <alternativeName>
        <fullName evidence="8 11">Fructose 1-phosphate kinase</fullName>
    </alternativeName>
</protein>
<dbReference type="InterPro" id="IPR022463">
    <property type="entry name" value="1-PFruKinase"/>
</dbReference>
<dbReference type="EC" id="2.7.1.56" evidence="2 11"/>
<evidence type="ECO:0000313" key="14">
    <source>
        <dbReference type="Proteomes" id="UP000003748"/>
    </source>
</evidence>
<evidence type="ECO:0000313" key="13">
    <source>
        <dbReference type="EMBL" id="EFE87436.1"/>
    </source>
</evidence>
<dbReference type="NCBIfam" id="TIGR03828">
    <property type="entry name" value="pfkB"/>
    <property type="match status" value="1"/>
</dbReference>
<dbReference type="HOGENOM" id="CLU_050013_1_0_0"/>
<dbReference type="Pfam" id="PF00294">
    <property type="entry name" value="PfkB"/>
    <property type="match status" value="1"/>
</dbReference>
<evidence type="ECO:0000256" key="2">
    <source>
        <dbReference type="ARBA" id="ARBA00012131"/>
    </source>
</evidence>
<dbReference type="EMBL" id="ACJY01000037">
    <property type="protein sequence ID" value="EFE87436.1"/>
    <property type="molecule type" value="Genomic_DNA"/>
</dbReference>